<feature type="transmembrane region" description="Helical" evidence="1">
    <location>
        <begin position="43"/>
        <end position="64"/>
    </location>
</feature>
<dbReference type="EMBL" id="JBHSON010000040">
    <property type="protein sequence ID" value="MFC5749225.1"/>
    <property type="molecule type" value="Genomic_DNA"/>
</dbReference>
<name>A0ABW1A7V3_9ACTN</name>
<evidence type="ECO:0000313" key="2">
    <source>
        <dbReference type="EMBL" id="MFC5749225.1"/>
    </source>
</evidence>
<keyword evidence="3" id="KW-1185">Reference proteome</keyword>
<protein>
    <recommendedName>
        <fullName evidence="4">WD40 repeat domain-containing protein</fullName>
    </recommendedName>
</protein>
<gene>
    <name evidence="2" type="ORF">ACFPZN_26705</name>
</gene>
<organism evidence="2 3">
    <name type="scientific">Actinomadura rugatobispora</name>
    <dbReference type="NCBI Taxonomy" id="1994"/>
    <lineage>
        <taxon>Bacteria</taxon>
        <taxon>Bacillati</taxon>
        <taxon>Actinomycetota</taxon>
        <taxon>Actinomycetes</taxon>
        <taxon>Streptosporangiales</taxon>
        <taxon>Thermomonosporaceae</taxon>
        <taxon>Actinomadura</taxon>
    </lineage>
</organism>
<evidence type="ECO:0000256" key="1">
    <source>
        <dbReference type="SAM" id="Phobius"/>
    </source>
</evidence>
<evidence type="ECO:0008006" key="4">
    <source>
        <dbReference type="Google" id="ProtNLM"/>
    </source>
</evidence>
<reference evidence="3" key="1">
    <citation type="journal article" date="2019" name="Int. J. Syst. Evol. Microbiol.">
        <title>The Global Catalogue of Microorganisms (GCM) 10K type strain sequencing project: providing services to taxonomists for standard genome sequencing and annotation.</title>
        <authorList>
            <consortium name="The Broad Institute Genomics Platform"/>
            <consortium name="The Broad Institute Genome Sequencing Center for Infectious Disease"/>
            <person name="Wu L."/>
            <person name="Ma J."/>
        </authorList>
    </citation>
    <scope>NUCLEOTIDE SEQUENCE [LARGE SCALE GENOMIC DNA]</scope>
    <source>
        <strain evidence="3">KCTC 42087</strain>
    </source>
</reference>
<keyword evidence="1" id="KW-1133">Transmembrane helix</keyword>
<dbReference type="RefSeq" id="WP_378284942.1">
    <property type="nucleotide sequence ID" value="NZ_JBHSON010000040.1"/>
</dbReference>
<keyword evidence="1" id="KW-0812">Transmembrane</keyword>
<proteinExistence type="predicted"/>
<keyword evidence="1" id="KW-0472">Membrane</keyword>
<accession>A0ABW1A7V3</accession>
<dbReference type="Proteomes" id="UP001596074">
    <property type="component" value="Unassembled WGS sequence"/>
</dbReference>
<evidence type="ECO:0000313" key="3">
    <source>
        <dbReference type="Proteomes" id="UP001596074"/>
    </source>
</evidence>
<comment type="caution">
    <text evidence="2">The sequence shown here is derived from an EMBL/GenBank/DDBJ whole genome shotgun (WGS) entry which is preliminary data.</text>
</comment>
<sequence>MTDEMREALKGTLKAASLNAPEVAPDLLDRLADRHRARRRRRATSAVAAVAAVAVAAGGTTLVLRPGGDAGPEPLKRPTPLTTATLPKPVPVPEGAVRTLPKTLPNGREYRPKVALSGTALLVSTESSLQVTDRLWVYDLRTRAATKVTDVVVPSGSKIYASYFAVGDGQVAWWLQRRSGARMMTEIWTAPLAGGTARKVLALDAASDEGRSIGRLVVGAGKIRWGPNDFMPQAGTAVYEAPLTGGRAQRIPGTEGSRILAWPWVGTPGGTSGRVDEASFKRLRNMDTGETRDAELPKGKASWTCGITWCLGGQAAGVTYTGGAPDSYALRRDGKAGHVFKMRDLDLFPGADPLYDRFLPQLVAATSQGKKLARNAMLYDLATEKLIDLGPNKGGAVPGTIANAWQGGTGPGLDRYIVRETADGSFQMVDLAALS</sequence>